<evidence type="ECO:0000256" key="1">
    <source>
        <dbReference type="ARBA" id="ARBA00022723"/>
    </source>
</evidence>
<evidence type="ECO:0000313" key="3">
    <source>
        <dbReference type="EMBL" id="MPM64494.1"/>
    </source>
</evidence>
<dbReference type="EMBL" id="VSSQ01019986">
    <property type="protein sequence ID" value="MPM64494.1"/>
    <property type="molecule type" value="Genomic_DNA"/>
</dbReference>
<dbReference type="PANTHER" id="PTHR11820">
    <property type="entry name" value="ACYLPYRUVASE"/>
    <property type="match status" value="1"/>
</dbReference>
<comment type="caution">
    <text evidence="3">The sequence shown here is derived from an EMBL/GenBank/DDBJ whole genome shotgun (WGS) entry which is preliminary data.</text>
</comment>
<accession>A0A645BRR0</accession>
<organism evidence="3">
    <name type="scientific">bioreactor metagenome</name>
    <dbReference type="NCBI Taxonomy" id="1076179"/>
    <lineage>
        <taxon>unclassified sequences</taxon>
        <taxon>metagenomes</taxon>
        <taxon>ecological metagenomes</taxon>
    </lineage>
</organism>
<proteinExistence type="predicted"/>
<name>A0A645BRR0_9ZZZZ</name>
<dbReference type="InterPro" id="IPR036663">
    <property type="entry name" value="Fumarylacetoacetase_C_sf"/>
</dbReference>
<dbReference type="GO" id="GO:0046872">
    <property type="term" value="F:metal ion binding"/>
    <property type="evidence" value="ECO:0007669"/>
    <property type="project" value="UniProtKB-KW"/>
</dbReference>
<dbReference type="GO" id="GO:0003824">
    <property type="term" value="F:catalytic activity"/>
    <property type="evidence" value="ECO:0007669"/>
    <property type="project" value="InterPro"/>
</dbReference>
<protein>
    <recommendedName>
        <fullName evidence="2">Fumarylacetoacetase-like C-terminal domain-containing protein</fullName>
    </recommendedName>
</protein>
<sequence>MKLWVNDELRQSANTKDLVLDIPGMIEMAASVMTLEPGDIIATGTPAGVGQIVDGDIVSIRIDELGEMSMKVVQGKSGRSVVFENPYAPDIKKQPLVA</sequence>
<dbReference type="SUPFAM" id="SSF56529">
    <property type="entry name" value="FAH"/>
    <property type="match status" value="1"/>
</dbReference>
<dbReference type="Pfam" id="PF01557">
    <property type="entry name" value="FAA_hydrolase"/>
    <property type="match status" value="1"/>
</dbReference>
<reference evidence="3" key="1">
    <citation type="submission" date="2019-08" db="EMBL/GenBank/DDBJ databases">
        <authorList>
            <person name="Kucharzyk K."/>
            <person name="Murdoch R.W."/>
            <person name="Higgins S."/>
            <person name="Loffler F."/>
        </authorList>
    </citation>
    <scope>NUCLEOTIDE SEQUENCE</scope>
</reference>
<feature type="domain" description="Fumarylacetoacetase-like C-terminal" evidence="2">
    <location>
        <begin position="1"/>
        <end position="73"/>
    </location>
</feature>
<evidence type="ECO:0000259" key="2">
    <source>
        <dbReference type="Pfam" id="PF01557"/>
    </source>
</evidence>
<dbReference type="InterPro" id="IPR011234">
    <property type="entry name" value="Fumarylacetoacetase-like_C"/>
</dbReference>
<gene>
    <name evidence="3" type="ORF">SDC9_111381</name>
</gene>
<keyword evidence="1" id="KW-0479">Metal-binding</keyword>
<dbReference type="Gene3D" id="3.90.850.10">
    <property type="entry name" value="Fumarylacetoacetase-like, C-terminal domain"/>
    <property type="match status" value="1"/>
</dbReference>
<dbReference type="AlphaFoldDB" id="A0A645BRR0"/>